<evidence type="ECO:0000313" key="2">
    <source>
        <dbReference type="Proteomes" id="UP000291236"/>
    </source>
</evidence>
<organism evidence="1 2">
    <name type="scientific">Fluviispira sanaruensis</name>
    <dbReference type="NCBI Taxonomy" id="2493639"/>
    <lineage>
        <taxon>Bacteria</taxon>
        <taxon>Pseudomonadati</taxon>
        <taxon>Bdellovibrionota</taxon>
        <taxon>Oligoflexia</taxon>
        <taxon>Silvanigrellales</taxon>
        <taxon>Silvanigrellaceae</taxon>
        <taxon>Fluviispira</taxon>
    </lineage>
</organism>
<keyword evidence="2" id="KW-1185">Reference proteome</keyword>
<name>A0A4P2VMW2_FLUSA</name>
<dbReference type="Proteomes" id="UP000291236">
    <property type="component" value="Chromosome"/>
</dbReference>
<dbReference type="KEGG" id="sbf:JCM31447_28050"/>
<protein>
    <submittedName>
        <fullName evidence="1">Uncharacterized protein</fullName>
    </submittedName>
</protein>
<sequence length="202" mass="24879">MKHDLLLNNELSKKIHRLIYDMKLHLYDIDYFSFGFNDYKSNLAYSFTSRPEWYDFMKKDEEAGKIIFKHDYVWKNSFNFHDNCIVNKIKHNERTFLISSFDYSSKMHKEILIYKQKFEINRGVSYLEHSNYRSFSSNFYTNYKKFDEIDFAIKKRFIMKKIHLMSKIIVMKHFKIDFESKLQEQQIQFVKKGMLYLDHRSR</sequence>
<reference evidence="1 2" key="1">
    <citation type="submission" date="2018-12" db="EMBL/GenBank/DDBJ databases">
        <title>Rubrispira sanarue gen. nov., sp., nov., a member of the order Silvanigrellales, isolated from a brackish lake in Hamamatsu Japan.</title>
        <authorList>
            <person name="Maejima Y."/>
            <person name="Iino T."/>
            <person name="Muraguchi Y."/>
            <person name="Fukuda K."/>
            <person name="Nojiri H."/>
            <person name="Ohkuma M."/>
            <person name="Moriuchi R."/>
            <person name="Dohra H."/>
            <person name="Kimbara K."/>
            <person name="Shintani M."/>
        </authorList>
    </citation>
    <scope>NUCLEOTIDE SEQUENCE [LARGE SCALE GENOMIC DNA]</scope>
    <source>
        <strain evidence="1 2">RF1110005</strain>
    </source>
</reference>
<dbReference type="EMBL" id="AP019368">
    <property type="protein sequence ID" value="BBH54341.1"/>
    <property type="molecule type" value="Genomic_DNA"/>
</dbReference>
<gene>
    <name evidence="1" type="ORF">JCM31447_28050</name>
</gene>
<accession>A0A4P2VMW2</accession>
<dbReference type="AlphaFoldDB" id="A0A4P2VMW2"/>
<proteinExistence type="predicted"/>
<evidence type="ECO:0000313" key="1">
    <source>
        <dbReference type="EMBL" id="BBH54341.1"/>
    </source>
</evidence>